<evidence type="ECO:0000313" key="3">
    <source>
        <dbReference type="EMBL" id="CAH0532258.1"/>
    </source>
</evidence>
<feature type="compositionally biased region" description="Low complexity" evidence="1">
    <location>
        <begin position="18"/>
        <end position="27"/>
    </location>
</feature>
<protein>
    <recommendedName>
        <fullName evidence="2">DNA-binding protein H-NS-like N-terminal domain-containing protein</fullName>
    </recommendedName>
</protein>
<dbReference type="RefSeq" id="WP_237464058.1">
    <property type="nucleotide sequence ID" value="NZ_CAKLDI010000001.1"/>
</dbReference>
<accession>A0ABM8ZQU0</accession>
<feature type="domain" description="DNA-binding protein H-NS-like N-terminal" evidence="2">
    <location>
        <begin position="46"/>
        <end position="99"/>
    </location>
</feature>
<dbReference type="InterPro" id="IPR027454">
    <property type="entry name" value="Histone_HNS_N"/>
</dbReference>
<evidence type="ECO:0000259" key="2">
    <source>
        <dbReference type="Pfam" id="PF22470"/>
    </source>
</evidence>
<dbReference type="Proteomes" id="UP000838672">
    <property type="component" value="Unassembled WGS sequence"/>
</dbReference>
<dbReference type="Gene3D" id="1.10.287.1050">
    <property type="entry name" value="H-NS histone-like proteins"/>
    <property type="match status" value="1"/>
</dbReference>
<feature type="region of interest" description="Disordered" evidence="1">
    <location>
        <begin position="13"/>
        <end position="33"/>
    </location>
</feature>
<evidence type="ECO:0000256" key="1">
    <source>
        <dbReference type="SAM" id="MobiDB-lite"/>
    </source>
</evidence>
<gene>
    <name evidence="3" type="ORF">VST7929_00070</name>
</gene>
<name>A0ABM8ZQU0_9VIBR</name>
<organism evidence="3 4">
    <name type="scientific">Vibrio stylophorae</name>
    <dbReference type="NCBI Taxonomy" id="659351"/>
    <lineage>
        <taxon>Bacteria</taxon>
        <taxon>Pseudomonadati</taxon>
        <taxon>Pseudomonadota</taxon>
        <taxon>Gammaproteobacteria</taxon>
        <taxon>Vibrionales</taxon>
        <taxon>Vibrionaceae</taxon>
        <taxon>Vibrio</taxon>
    </lineage>
</organism>
<evidence type="ECO:0000313" key="4">
    <source>
        <dbReference type="Proteomes" id="UP000838672"/>
    </source>
</evidence>
<sequence>MSHPEAELARLLKNLDQSKSSSTTSSTGPDKMRFSQVLIELGKQSDTRIRSAARQVPLETLSELIYQFQTVLRDRKGERLDQIRQQLIDDGISPEELKAFMNQDR</sequence>
<dbReference type="InterPro" id="IPR054180">
    <property type="entry name" value="H-NS-like_N"/>
</dbReference>
<comment type="caution">
    <text evidence="3">The sequence shown here is derived from an EMBL/GenBank/DDBJ whole genome shotgun (WGS) entry which is preliminary data.</text>
</comment>
<reference evidence="3" key="1">
    <citation type="submission" date="2021-11" db="EMBL/GenBank/DDBJ databases">
        <authorList>
            <person name="Rodrigo-Torres L."/>
            <person name="Arahal R. D."/>
            <person name="Lucena T."/>
        </authorList>
    </citation>
    <scope>NUCLEOTIDE SEQUENCE</scope>
    <source>
        <strain evidence="3">CECT 7929</strain>
    </source>
</reference>
<proteinExistence type="predicted"/>
<dbReference type="EMBL" id="CAKLDI010000001">
    <property type="protein sequence ID" value="CAH0532258.1"/>
    <property type="molecule type" value="Genomic_DNA"/>
</dbReference>
<dbReference type="Pfam" id="PF22470">
    <property type="entry name" value="Histone_HNS_N"/>
    <property type="match status" value="1"/>
</dbReference>
<keyword evidence="4" id="KW-1185">Reference proteome</keyword>